<dbReference type="GO" id="GO:0008270">
    <property type="term" value="F:zinc ion binding"/>
    <property type="evidence" value="ECO:0007669"/>
    <property type="project" value="UniProtKB-KW"/>
</dbReference>
<dbReference type="AlphaFoldDB" id="A0A6J0B5J9"/>
<keyword evidence="2 12" id="KW-0489">Methyltransferase</keyword>
<dbReference type="InterPro" id="IPR022776">
    <property type="entry name" value="TRM13/UPF0224_CHHC_Znf_dom"/>
</dbReference>
<comment type="similarity">
    <text evidence="1 12">Belongs to the methyltransferase TRM13 family.</text>
</comment>
<feature type="compositionally biased region" description="Basic and acidic residues" evidence="13">
    <location>
        <begin position="35"/>
        <end position="51"/>
    </location>
</feature>
<sequence length="425" mass="47425">MSTPSLSTCRYFVKRKKRYCRMTVKQGSNYCGEHLPQERESPSESRIGTEDVKASRKRVACPLDPTHTCYATKLVKHLKVCNVKQLRDAQPDYIVKGINCGETSIESLPHVPLSQLDNSTLDRVLQKIDVAYESMPHVPEIILAHSVLKDELSNDTYGKDVRKHLLQNASLIAHLQRADLVRDNTCFIEFGAGKGKLTYWLAQAIKEQKSSAVMLVDRSSHRHKSDNKLKNETISLDIIRVRADIADLALNSVKEIEHFKNKVGIAKHLCGAATDLTMRCLVQAMRGEAEFHVAGMVVAFCCHHRCEYTPYVGKDYLEKTCGFRPSEFSILCSIASWATCGSGKSRSAKSTETDNGSVGDQNGSDSVSPLQKRESIGRKAKALLNWGRVEYLKNAGFDCQLINYTSTDVSLENMCIVSSRKSTTK</sequence>
<dbReference type="KEGG" id="nlo:107216701"/>
<evidence type="ECO:0000256" key="5">
    <source>
        <dbReference type="ARBA" id="ARBA00022694"/>
    </source>
</evidence>
<dbReference type="Proteomes" id="UP000829291">
    <property type="component" value="Chromosome 2"/>
</dbReference>
<keyword evidence="7 12" id="KW-0863">Zinc-finger</keyword>
<feature type="region of interest" description="Disordered" evidence="13">
    <location>
        <begin position="341"/>
        <end position="372"/>
    </location>
</feature>
<feature type="domain" description="CHHC U11-48K-type" evidence="14">
    <location>
        <begin position="58"/>
        <end position="85"/>
    </location>
</feature>
<keyword evidence="4 12" id="KW-0949">S-adenosyl-L-methionine</keyword>
<dbReference type="RefSeq" id="XP_015509447.1">
    <property type="nucleotide sequence ID" value="XM_015653961.2"/>
</dbReference>
<dbReference type="InterPro" id="IPR021721">
    <property type="entry name" value="Znf_CCCH-type_TRM13"/>
</dbReference>
<reference evidence="16" key="1">
    <citation type="submission" date="2025-08" db="UniProtKB">
        <authorList>
            <consortium name="RefSeq"/>
        </authorList>
    </citation>
    <scope>IDENTIFICATION</scope>
    <source>
        <tissue evidence="16">Thorax and Abdomen</tissue>
    </source>
</reference>
<evidence type="ECO:0000313" key="16">
    <source>
        <dbReference type="RefSeq" id="XP_015509447.1"/>
    </source>
</evidence>
<keyword evidence="3 12" id="KW-0808">Transferase</keyword>
<dbReference type="EC" id="2.1.1.225" evidence="12"/>
<comment type="catalytic activity">
    <reaction evidence="10 12">
        <text>cytidine(4) in tRNA(Gly)(GCC) + S-adenosyl-L-methionine = 2'-O-methylcytidine(4) in tRNA(Gly)(GCC) + S-adenosyl-L-homocysteine + H(+)</text>
        <dbReference type="Rhea" id="RHEA:43192"/>
        <dbReference type="Rhea" id="RHEA-COMP:10399"/>
        <dbReference type="Rhea" id="RHEA-COMP:10400"/>
        <dbReference type="ChEBI" id="CHEBI:15378"/>
        <dbReference type="ChEBI" id="CHEBI:57856"/>
        <dbReference type="ChEBI" id="CHEBI:59789"/>
        <dbReference type="ChEBI" id="CHEBI:74495"/>
        <dbReference type="ChEBI" id="CHEBI:82748"/>
        <dbReference type="EC" id="2.1.1.225"/>
    </reaction>
</comment>
<dbReference type="InterPro" id="IPR039044">
    <property type="entry name" value="Trm13"/>
</dbReference>
<keyword evidence="6 12" id="KW-0479">Metal-binding</keyword>
<evidence type="ECO:0000256" key="13">
    <source>
        <dbReference type="SAM" id="MobiDB-lite"/>
    </source>
</evidence>
<comment type="function">
    <text evidence="12">tRNA methylase which 2'-O-methylates cytidine(4) in tRNA(Pro) and tRNA(Gly)(GCC), and adenosine(4) in tRNA(His).</text>
</comment>
<gene>
    <name evidence="16" type="primary">LOC107216701</name>
</gene>
<evidence type="ECO:0000313" key="15">
    <source>
        <dbReference type="Proteomes" id="UP000829291"/>
    </source>
</evidence>
<name>A0A6J0B5J9_NEOLC</name>
<dbReference type="FunCoup" id="A0A6J0B5J9">
    <property type="interactions" value="1450"/>
</dbReference>
<evidence type="ECO:0000256" key="11">
    <source>
        <dbReference type="ARBA" id="ARBA00049393"/>
    </source>
</evidence>
<evidence type="ECO:0000256" key="8">
    <source>
        <dbReference type="ARBA" id="ARBA00022833"/>
    </source>
</evidence>
<evidence type="ECO:0000256" key="10">
    <source>
        <dbReference type="ARBA" id="ARBA00048635"/>
    </source>
</evidence>
<accession>A0A6J0B5J9</accession>
<evidence type="ECO:0000256" key="6">
    <source>
        <dbReference type="ARBA" id="ARBA00022723"/>
    </source>
</evidence>
<evidence type="ECO:0000256" key="4">
    <source>
        <dbReference type="ARBA" id="ARBA00022691"/>
    </source>
</evidence>
<keyword evidence="8 12" id="KW-0862">Zinc</keyword>
<evidence type="ECO:0000256" key="9">
    <source>
        <dbReference type="ARBA" id="ARBA00048165"/>
    </source>
</evidence>
<feature type="compositionally biased region" description="Polar residues" evidence="13">
    <location>
        <begin position="342"/>
        <end position="369"/>
    </location>
</feature>
<dbReference type="Pfam" id="PF05206">
    <property type="entry name" value="TRM13"/>
    <property type="match status" value="1"/>
</dbReference>
<dbReference type="PANTHER" id="PTHR12998">
    <property type="entry name" value="TRNA:M(4)X MODIFICATION ENZYME TRM13 HOMOLOG"/>
    <property type="match status" value="1"/>
</dbReference>
<dbReference type="Pfam" id="PF11722">
    <property type="entry name" value="zf-TRM13_CCCH"/>
    <property type="match status" value="1"/>
</dbReference>
<dbReference type="OrthoDB" id="258806at2759"/>
<keyword evidence="15" id="KW-1185">Reference proteome</keyword>
<comment type="catalytic activity">
    <reaction evidence="9 12">
        <text>cytidine(4) in tRNA(Pro) + S-adenosyl-L-methionine = 2'-O-methylcytidine(4) in tRNA(Pro) + S-adenosyl-L-homocysteine + H(+)</text>
        <dbReference type="Rhea" id="RHEA:32767"/>
        <dbReference type="Rhea" id="RHEA-COMP:10397"/>
        <dbReference type="Rhea" id="RHEA-COMP:10398"/>
        <dbReference type="ChEBI" id="CHEBI:15378"/>
        <dbReference type="ChEBI" id="CHEBI:57856"/>
        <dbReference type="ChEBI" id="CHEBI:59789"/>
        <dbReference type="ChEBI" id="CHEBI:74495"/>
        <dbReference type="ChEBI" id="CHEBI:82748"/>
        <dbReference type="EC" id="2.1.1.225"/>
    </reaction>
</comment>
<evidence type="ECO:0000256" key="3">
    <source>
        <dbReference type="ARBA" id="ARBA00022679"/>
    </source>
</evidence>
<evidence type="ECO:0000256" key="12">
    <source>
        <dbReference type="RuleBase" id="RU367103"/>
    </source>
</evidence>
<proteinExistence type="inferred from homology"/>
<protein>
    <recommendedName>
        <fullName evidence="12">tRNA:m(4)X modification enzyme TRM13</fullName>
        <ecNumber evidence="12">2.1.1.225</ecNumber>
    </recommendedName>
</protein>
<dbReference type="GO" id="GO:0030488">
    <property type="term" value="P:tRNA methylation"/>
    <property type="evidence" value="ECO:0007669"/>
    <property type="project" value="InterPro"/>
</dbReference>
<keyword evidence="5 12" id="KW-0819">tRNA processing</keyword>
<dbReference type="GO" id="GO:0106050">
    <property type="term" value="F:tRNA 2'-O-methyltransferase activity"/>
    <property type="evidence" value="ECO:0007669"/>
    <property type="project" value="UniProtKB-UniRule"/>
</dbReference>
<dbReference type="PANTHER" id="PTHR12998:SF0">
    <property type="entry name" value="TRNA:M(4)X MODIFICATION ENZYME TRM13 HOMOLOG"/>
    <property type="match status" value="1"/>
</dbReference>
<evidence type="ECO:0000259" key="14">
    <source>
        <dbReference type="PROSITE" id="PS51800"/>
    </source>
</evidence>
<feature type="region of interest" description="Disordered" evidence="13">
    <location>
        <begin position="32"/>
        <end position="51"/>
    </location>
</feature>
<evidence type="ECO:0000256" key="7">
    <source>
        <dbReference type="ARBA" id="ARBA00022771"/>
    </source>
</evidence>
<dbReference type="InParanoid" id="A0A6J0B5J9"/>
<dbReference type="PROSITE" id="PS51800">
    <property type="entry name" value="ZF_CHHC_U11_48K"/>
    <property type="match status" value="1"/>
</dbReference>
<dbReference type="InterPro" id="IPR007871">
    <property type="entry name" value="Methyltransferase_TRM13"/>
</dbReference>
<comment type="catalytic activity">
    <reaction evidence="11 12">
        <text>adenosine(4) in tRNA(His) + S-adenosyl-L-methionine = 2'-O-methyladenosine(4) in tRNA(His) + S-adenosyl-L-homocysteine + H(+)</text>
        <dbReference type="Rhea" id="RHEA:43196"/>
        <dbReference type="Rhea" id="RHEA-COMP:10401"/>
        <dbReference type="Rhea" id="RHEA-COMP:10402"/>
        <dbReference type="ChEBI" id="CHEBI:15378"/>
        <dbReference type="ChEBI" id="CHEBI:57856"/>
        <dbReference type="ChEBI" id="CHEBI:59789"/>
        <dbReference type="ChEBI" id="CHEBI:74411"/>
        <dbReference type="ChEBI" id="CHEBI:74477"/>
        <dbReference type="EC" id="2.1.1.225"/>
    </reaction>
</comment>
<dbReference type="Pfam" id="PF05253">
    <property type="entry name" value="zf-U11-48K"/>
    <property type="match status" value="1"/>
</dbReference>
<dbReference type="GeneID" id="107216701"/>
<organism evidence="16">
    <name type="scientific">Neodiprion lecontei</name>
    <name type="common">Redheaded pine sawfly</name>
    <dbReference type="NCBI Taxonomy" id="441921"/>
    <lineage>
        <taxon>Eukaryota</taxon>
        <taxon>Metazoa</taxon>
        <taxon>Ecdysozoa</taxon>
        <taxon>Arthropoda</taxon>
        <taxon>Hexapoda</taxon>
        <taxon>Insecta</taxon>
        <taxon>Pterygota</taxon>
        <taxon>Neoptera</taxon>
        <taxon>Endopterygota</taxon>
        <taxon>Hymenoptera</taxon>
        <taxon>Tenthredinoidea</taxon>
        <taxon>Diprionidae</taxon>
        <taxon>Diprioninae</taxon>
        <taxon>Neodiprion</taxon>
    </lineage>
</organism>
<evidence type="ECO:0000256" key="1">
    <source>
        <dbReference type="ARBA" id="ARBA00005265"/>
    </source>
</evidence>
<evidence type="ECO:0000256" key="2">
    <source>
        <dbReference type="ARBA" id="ARBA00022603"/>
    </source>
</evidence>